<feature type="region of interest" description="Disordered" evidence="1">
    <location>
        <begin position="512"/>
        <end position="566"/>
    </location>
</feature>
<organism evidence="4">
    <name type="scientific">Chromera velia CCMP2878</name>
    <dbReference type="NCBI Taxonomy" id="1169474"/>
    <lineage>
        <taxon>Eukaryota</taxon>
        <taxon>Sar</taxon>
        <taxon>Alveolata</taxon>
        <taxon>Colpodellida</taxon>
        <taxon>Chromeraceae</taxon>
        <taxon>Chromera</taxon>
    </lineage>
</organism>
<keyword evidence="2" id="KW-0812">Transmembrane</keyword>
<evidence type="ECO:0000256" key="3">
    <source>
        <dbReference type="SAM" id="SignalP"/>
    </source>
</evidence>
<feature type="region of interest" description="Disordered" evidence="1">
    <location>
        <begin position="203"/>
        <end position="223"/>
    </location>
</feature>
<evidence type="ECO:0000256" key="1">
    <source>
        <dbReference type="SAM" id="MobiDB-lite"/>
    </source>
</evidence>
<keyword evidence="2" id="KW-0472">Membrane</keyword>
<sequence>MQILQSVSVLCLWGAFISSWVVCHAVGHSFQLEEDPLGIGDVFEQRPWIEALEFELGTPRGEFGAQERHTNDDVLLSSPDSPFAGFVSAFPDHYDLSPVDRSASIELEEGPEGTSSSFDGEREEVDGDAAGPVQHSSEPSKKTPTEVCLAVGADTSSSTDKTKLQIRMTGDRIDQQSASVLTAQRAPCVLSPLASEVLFFASSPSSRGKGEGRTQTKKWGAEKRRLCRSAQSSTRGILRRLCLPRNSPDSPRSEPSLHFSLDLQVPSESEWDLGAVEDSSDLLSALGGESLRGRSVCLYAPGPGDAGGSFPSLSTEGIEILSSSALADSLLMLLVEKVHTESENEVCLPVGQDRERGEVDHRLKGSTKRERRSPGRKDSMGLTESTLRRPRSTALSTIRSAPPNKKDSNTRRKRISPHTQKQQDAGRAIDTATPTPPPQNPTASLNEEKSEGEEENRTEEGNLSKRFADWKKSTLVCAGAALLLVLIFVALLFSDYLDDIFDFFAFPFETPKPSHHVDPPQVSSLSGNTERRRECKKELKKRQRQSNKSSSSSSKRTTTTAGGTQRAKGVLCLQAQEKAWAETEERGNNCFFPLVSVFGLTSSISPSTPTTAPSPPAHKIKTKGSIQETATLSERPAWLGTSLFSDSALLRRKKERAARGGKARDHHRNFESKFRREKSVTRSVTPSISSPNSFRKVVTFIFFCRNRRQTAETSRSVSSVHREPRERQVKEREDLGQGYRVLGSNLEASSAVLSPPFSDALSQGTSVSRFASASVEVSVAPRVFSPLSAEETVKCTIETEPLPPPRIISKSSESSRLCPGSFLDEGYGDRLSSAHLFGTVKNAGGPFAHSAGRCSLVSVETFLDCSSAQGGVKNLKEGEKEETHQTHQPAREASAFPCSAFYSS</sequence>
<reference evidence="4" key="1">
    <citation type="submission" date="2014-11" db="EMBL/GenBank/DDBJ databases">
        <authorList>
            <person name="Otto D Thomas"/>
            <person name="Naeem Raeece"/>
        </authorList>
    </citation>
    <scope>NUCLEOTIDE SEQUENCE</scope>
</reference>
<proteinExistence type="predicted"/>
<dbReference type="EMBL" id="CDMZ01002704">
    <property type="protein sequence ID" value="CEM43511.1"/>
    <property type="molecule type" value="Genomic_DNA"/>
</dbReference>
<evidence type="ECO:0000313" key="4">
    <source>
        <dbReference type="EMBL" id="CEM43511.1"/>
    </source>
</evidence>
<feature type="region of interest" description="Disordered" evidence="1">
    <location>
        <begin position="349"/>
        <end position="461"/>
    </location>
</feature>
<protein>
    <recommendedName>
        <fullName evidence="5">Transmembrane protein</fullName>
    </recommendedName>
</protein>
<feature type="region of interest" description="Disordered" evidence="1">
    <location>
        <begin position="105"/>
        <end position="144"/>
    </location>
</feature>
<feature type="compositionally biased region" description="Basic and acidic residues" evidence="1">
    <location>
        <begin position="208"/>
        <end position="223"/>
    </location>
</feature>
<name>A0A0G4HHS7_9ALVE</name>
<keyword evidence="3" id="KW-0732">Signal</keyword>
<dbReference type="VEuPathDB" id="CryptoDB:Cvel_6855"/>
<feature type="chain" id="PRO_5005192005" description="Transmembrane protein" evidence="3">
    <location>
        <begin position="26"/>
        <end position="904"/>
    </location>
</feature>
<gene>
    <name evidence="4" type="ORF">Cvel_6855</name>
</gene>
<feature type="compositionally biased region" description="Basic and acidic residues" evidence="1">
    <location>
        <begin position="352"/>
        <end position="363"/>
    </location>
</feature>
<evidence type="ECO:0008006" key="5">
    <source>
        <dbReference type="Google" id="ProtNLM"/>
    </source>
</evidence>
<feature type="compositionally biased region" description="Low complexity" evidence="1">
    <location>
        <begin position="546"/>
        <end position="566"/>
    </location>
</feature>
<keyword evidence="2" id="KW-1133">Transmembrane helix</keyword>
<dbReference type="AlphaFoldDB" id="A0A0G4HHS7"/>
<evidence type="ECO:0000256" key="2">
    <source>
        <dbReference type="SAM" id="Phobius"/>
    </source>
</evidence>
<feature type="signal peptide" evidence="3">
    <location>
        <begin position="1"/>
        <end position="25"/>
    </location>
</feature>
<feature type="transmembrane region" description="Helical" evidence="2">
    <location>
        <begin position="473"/>
        <end position="493"/>
    </location>
</feature>
<accession>A0A0G4HHS7</accession>